<protein>
    <recommendedName>
        <fullName evidence="2">Cyanophage baseplate Pam3 plug gp18 domain-containing protein</fullName>
    </recommendedName>
</protein>
<evidence type="ECO:0000256" key="1">
    <source>
        <dbReference type="SAM" id="MobiDB-lite"/>
    </source>
</evidence>
<dbReference type="EMBL" id="FOMN01000011">
    <property type="protein sequence ID" value="SFD60768.1"/>
    <property type="molecule type" value="Genomic_DNA"/>
</dbReference>
<accession>A0A1I1TU51</accession>
<dbReference type="RefSeq" id="WP_090094029.1">
    <property type="nucleotide sequence ID" value="NZ_CBCRVU010000001.1"/>
</dbReference>
<feature type="compositionally biased region" description="Acidic residues" evidence="1">
    <location>
        <begin position="121"/>
        <end position="136"/>
    </location>
</feature>
<reference evidence="4" key="1">
    <citation type="submission" date="2016-10" db="EMBL/GenBank/DDBJ databases">
        <authorList>
            <person name="Varghese N."/>
            <person name="Submissions S."/>
        </authorList>
    </citation>
    <scope>NUCLEOTIDE SEQUENCE [LARGE SCALE GENOMIC DNA]</scope>
    <source>
        <strain evidence="4">R-53102</strain>
    </source>
</reference>
<proteinExistence type="predicted"/>
<evidence type="ECO:0000313" key="4">
    <source>
        <dbReference type="Proteomes" id="UP000199599"/>
    </source>
</evidence>
<organism evidence="3 4">
    <name type="scientific">Lactobacillus bombicola</name>
    <dbReference type="NCBI Taxonomy" id="1505723"/>
    <lineage>
        <taxon>Bacteria</taxon>
        <taxon>Bacillati</taxon>
        <taxon>Bacillota</taxon>
        <taxon>Bacilli</taxon>
        <taxon>Lactobacillales</taxon>
        <taxon>Lactobacillaceae</taxon>
        <taxon>Lactobacillus</taxon>
    </lineage>
</organism>
<dbReference type="AlphaFoldDB" id="A0A1I1TU51"/>
<name>A0A1I1TU51_9LACO</name>
<feature type="region of interest" description="Disordered" evidence="1">
    <location>
        <begin position="106"/>
        <end position="136"/>
    </location>
</feature>
<feature type="domain" description="Cyanophage baseplate Pam3 plug gp18" evidence="2">
    <location>
        <begin position="3"/>
        <end position="101"/>
    </location>
</feature>
<evidence type="ECO:0000313" key="3">
    <source>
        <dbReference type="EMBL" id="SFD60768.1"/>
    </source>
</evidence>
<dbReference type="InterPro" id="IPR054252">
    <property type="entry name" value="Pam3_gp18"/>
</dbReference>
<dbReference type="Pfam" id="PF22479">
    <property type="entry name" value="Pam3_gp18"/>
    <property type="match status" value="1"/>
</dbReference>
<sequence>MRQYVPIDTDNLPDIFDITLAGDLYVFRVDYNSVADFYTATIQKDGRTIVTQEPLVLGQLVAIDIPDPDLPTVDLRVIDETGQAKDAGEQNFGDLVQIYLDVVDPNGSETADPTITPFGYDPDEDSDDETDDEVAI</sequence>
<gene>
    <name evidence="3" type="ORF">SAMN04487792_1562</name>
</gene>
<evidence type="ECO:0000259" key="2">
    <source>
        <dbReference type="Pfam" id="PF22479"/>
    </source>
</evidence>
<dbReference type="Proteomes" id="UP000199599">
    <property type="component" value="Unassembled WGS sequence"/>
</dbReference>
<dbReference type="STRING" id="1505723.SAMN04487792_1562"/>